<dbReference type="OMA" id="IAPADIC"/>
<name>A7S037_NEMVE</name>
<evidence type="ECO:0000313" key="2">
    <source>
        <dbReference type="Proteomes" id="UP000001593"/>
    </source>
</evidence>
<dbReference type="PANTHER" id="PTHR11505">
    <property type="entry name" value="L1 TRANSPOSABLE ELEMENT-RELATED"/>
    <property type="match status" value="1"/>
</dbReference>
<dbReference type="PhylomeDB" id="A7S037"/>
<evidence type="ECO:0000313" key="1">
    <source>
        <dbReference type="EMBL" id="EDO42896.1"/>
    </source>
</evidence>
<gene>
    <name evidence="1" type="ORF">NEMVEDRAFT_v1g204729</name>
</gene>
<dbReference type="HOGENOM" id="CLU_1062844_0_0_1"/>
<organism evidence="1 2">
    <name type="scientific">Nematostella vectensis</name>
    <name type="common">Starlet sea anemone</name>
    <dbReference type="NCBI Taxonomy" id="45351"/>
    <lineage>
        <taxon>Eukaryota</taxon>
        <taxon>Metazoa</taxon>
        <taxon>Cnidaria</taxon>
        <taxon>Anthozoa</taxon>
        <taxon>Hexacorallia</taxon>
        <taxon>Actiniaria</taxon>
        <taxon>Edwardsiidae</taxon>
        <taxon>Nematostella</taxon>
    </lineage>
</organism>
<protein>
    <submittedName>
        <fullName evidence="1">Uncharacterized protein</fullName>
    </submittedName>
</protein>
<dbReference type="InterPro" id="IPR004244">
    <property type="entry name" value="Transposase_22"/>
</dbReference>
<sequence>MGHLHDRHSLVMVLATEAINKYVTSKEFKESLSETVGFDLAESADEIQILRKKTEEREKIAVEVDGKLDDLEQYSRRNNIRIDGIPQTEEKEDTDRLIIETIKAKIGIVIAPADICRSHRVGQAKGSNPRQIICKFVRHNIKAKILKEKKSLREKKEKLRVNEDLTKGRLDAIKAINSKLDIYKLWTIDGTIHVRLNKDKDKAKEIIHSLRQLKDLQQFIEKLV</sequence>
<proteinExistence type="predicted"/>
<dbReference type="GO" id="GO:1990904">
    <property type="term" value="C:ribonucleoprotein complex"/>
    <property type="evidence" value="ECO:0000318"/>
    <property type="project" value="GO_Central"/>
</dbReference>
<accession>A7S037</accession>
<dbReference type="EMBL" id="DS469559">
    <property type="protein sequence ID" value="EDO42896.1"/>
    <property type="molecule type" value="Genomic_DNA"/>
</dbReference>
<dbReference type="Gene3D" id="3.30.70.1820">
    <property type="entry name" value="L1 transposable element, RRM domain"/>
    <property type="match status" value="1"/>
</dbReference>
<dbReference type="GO" id="GO:0032197">
    <property type="term" value="P:retrotransposition"/>
    <property type="evidence" value="ECO:0000318"/>
    <property type="project" value="GO_Central"/>
</dbReference>
<dbReference type="Proteomes" id="UP000001593">
    <property type="component" value="Unassembled WGS sequence"/>
</dbReference>
<dbReference type="GO" id="GO:0003727">
    <property type="term" value="F:single-stranded RNA binding"/>
    <property type="evidence" value="ECO:0000318"/>
    <property type="project" value="GO_Central"/>
</dbReference>
<dbReference type="AlphaFoldDB" id="A7S037"/>
<dbReference type="InParanoid" id="A7S037"/>
<reference evidence="1 2" key="1">
    <citation type="journal article" date="2007" name="Science">
        <title>Sea anemone genome reveals ancestral eumetazoan gene repertoire and genomic organization.</title>
        <authorList>
            <person name="Putnam N.H."/>
            <person name="Srivastava M."/>
            <person name="Hellsten U."/>
            <person name="Dirks B."/>
            <person name="Chapman J."/>
            <person name="Salamov A."/>
            <person name="Terry A."/>
            <person name="Shapiro H."/>
            <person name="Lindquist E."/>
            <person name="Kapitonov V.V."/>
            <person name="Jurka J."/>
            <person name="Genikhovich G."/>
            <person name="Grigoriev I.V."/>
            <person name="Lucas S.M."/>
            <person name="Steele R.E."/>
            <person name="Finnerty J.R."/>
            <person name="Technau U."/>
            <person name="Martindale M.Q."/>
            <person name="Rokhsar D.S."/>
        </authorList>
    </citation>
    <scope>NUCLEOTIDE SEQUENCE [LARGE SCALE GENOMIC DNA]</scope>
    <source>
        <strain evidence="2">CH2 X CH6</strain>
    </source>
</reference>
<dbReference type="eggNOG" id="ENOG502SUH2">
    <property type="taxonomic scope" value="Eukaryota"/>
</dbReference>
<keyword evidence="2" id="KW-1185">Reference proteome</keyword>